<sequence length="682" mass="74581">MKHLIDVAFHGGAPDSGGGRVLDKEEEKNVVSPRGKKYKGEKFPLSRWEFVAAFGVFLVFSTGLFCIYLTMPTAEYQMLKLPRNLADLRLLKDHLATYAQVYPATFILGYCSTYIFMQTFRIPGTIFMSLLAGALFGVVRGLLLVVFNATAGNTSLDTYDGGSPQLHGFGPAANRLLEAYKMLLKQYFKKETALTFLNRDLGILSASIAREKGGEASLNCADYFASRSFALRTSSTSTMLLMAAIGDFLMKLSVGTPPFEIMGILDTGSVLTWTQCAPCELLPSKAASFHSQEIVNFQSAAWKFENSANPLEGVAISSTSGTPISQQNIVFGCGYENLRNFIEEASGVIGLGPRPGSLVSQMNSVTGGKFSYCLLSQSRIKNYRFSKIHFGSNSVVSGAGVISTGLHIFRNSYVLRFKRISVGKKKLGMTHLSNSSSSSKIFGFFNERIIVDSGTILTHLPKKLYQPLEEAMKKEIKLEQSHSTFGASASGIVGLGGGKASLITKNGALIRGKFSYCLVPHLSEMLKPSKMNFGDKTVLSGHNMVTVPIVAKTPDTYFLTLEGISVGNQRIDLFRPSTCSQSNDSEALGEGNIIIDSRTTLTFLLRELYDQVIAKVKSEMKLREIDDPQGVLSLCYLSIGNAAQVPEITVLFKGVDLKLKYVKYICLKLAKSALWFCFCTIQ</sequence>
<organism evidence="6 7">
    <name type="scientific">Sesamum alatum</name>
    <dbReference type="NCBI Taxonomy" id="300844"/>
    <lineage>
        <taxon>Eukaryota</taxon>
        <taxon>Viridiplantae</taxon>
        <taxon>Streptophyta</taxon>
        <taxon>Embryophyta</taxon>
        <taxon>Tracheophyta</taxon>
        <taxon>Spermatophyta</taxon>
        <taxon>Magnoliopsida</taxon>
        <taxon>eudicotyledons</taxon>
        <taxon>Gunneridae</taxon>
        <taxon>Pentapetalae</taxon>
        <taxon>asterids</taxon>
        <taxon>lamiids</taxon>
        <taxon>Lamiales</taxon>
        <taxon>Pedaliaceae</taxon>
        <taxon>Sesamum</taxon>
    </lineage>
</organism>
<dbReference type="InterPro" id="IPR032799">
    <property type="entry name" value="TAXi_C"/>
</dbReference>
<name>A0AAE1Y3D0_9LAMI</name>
<dbReference type="InterPro" id="IPR033121">
    <property type="entry name" value="PEPTIDASE_A1"/>
</dbReference>
<accession>A0AAE1Y3D0</accession>
<keyword evidence="4" id="KW-0812">Transmembrane</keyword>
<keyword evidence="2" id="KW-0645">Protease</keyword>
<dbReference type="InterPro" id="IPR032861">
    <property type="entry name" value="TAXi_N"/>
</dbReference>
<comment type="caution">
    <text evidence="6">The sequence shown here is derived from an EMBL/GenBank/DDBJ whole genome shotgun (WGS) entry which is preliminary data.</text>
</comment>
<dbReference type="PANTHER" id="PTHR47967:SF66">
    <property type="entry name" value="ASPARTIC PROTEINASE CDR1-RELATED"/>
    <property type="match status" value="1"/>
</dbReference>
<feature type="domain" description="Peptidase A1" evidence="5">
    <location>
        <begin position="248"/>
        <end position="682"/>
    </location>
</feature>
<feature type="transmembrane region" description="Helical" evidence="4">
    <location>
        <begin position="50"/>
        <end position="71"/>
    </location>
</feature>
<evidence type="ECO:0000256" key="3">
    <source>
        <dbReference type="ARBA" id="ARBA00022801"/>
    </source>
</evidence>
<dbReference type="PROSITE" id="PS51767">
    <property type="entry name" value="PEPTIDASE_A1"/>
    <property type="match status" value="1"/>
</dbReference>
<comment type="similarity">
    <text evidence="1">Belongs to the peptidase A1 family.</text>
</comment>
<keyword evidence="7" id="KW-1185">Reference proteome</keyword>
<feature type="transmembrane region" description="Helical" evidence="4">
    <location>
        <begin position="124"/>
        <end position="147"/>
    </location>
</feature>
<evidence type="ECO:0000313" key="6">
    <source>
        <dbReference type="EMBL" id="KAK4422865.1"/>
    </source>
</evidence>
<evidence type="ECO:0000259" key="5">
    <source>
        <dbReference type="PROSITE" id="PS51767"/>
    </source>
</evidence>
<reference evidence="6" key="1">
    <citation type="submission" date="2020-06" db="EMBL/GenBank/DDBJ databases">
        <authorList>
            <person name="Li T."/>
            <person name="Hu X."/>
            <person name="Zhang T."/>
            <person name="Song X."/>
            <person name="Zhang H."/>
            <person name="Dai N."/>
            <person name="Sheng W."/>
            <person name="Hou X."/>
            <person name="Wei L."/>
        </authorList>
    </citation>
    <scope>NUCLEOTIDE SEQUENCE</scope>
    <source>
        <strain evidence="6">3651</strain>
        <tissue evidence="6">Leaf</tissue>
    </source>
</reference>
<dbReference type="Pfam" id="PF06694">
    <property type="entry name" value="Plant_NMP1"/>
    <property type="match status" value="1"/>
</dbReference>
<evidence type="ECO:0000256" key="4">
    <source>
        <dbReference type="SAM" id="Phobius"/>
    </source>
</evidence>
<dbReference type="GO" id="GO:0008233">
    <property type="term" value="F:peptidase activity"/>
    <property type="evidence" value="ECO:0007669"/>
    <property type="project" value="UniProtKB-KW"/>
</dbReference>
<feature type="transmembrane region" description="Helical" evidence="4">
    <location>
        <begin position="95"/>
        <end position="117"/>
    </location>
</feature>
<dbReference type="AlphaFoldDB" id="A0AAE1Y3D0"/>
<evidence type="ECO:0000256" key="1">
    <source>
        <dbReference type="ARBA" id="ARBA00007447"/>
    </source>
</evidence>
<dbReference type="Proteomes" id="UP001293254">
    <property type="component" value="Unassembled WGS sequence"/>
</dbReference>
<dbReference type="GO" id="GO:0005576">
    <property type="term" value="C:extracellular region"/>
    <property type="evidence" value="ECO:0007669"/>
    <property type="project" value="TreeGrafter"/>
</dbReference>
<reference evidence="6" key="2">
    <citation type="journal article" date="2024" name="Plant">
        <title>Genomic evolution and insights into agronomic trait innovations of Sesamum species.</title>
        <authorList>
            <person name="Miao H."/>
            <person name="Wang L."/>
            <person name="Qu L."/>
            <person name="Liu H."/>
            <person name="Sun Y."/>
            <person name="Le M."/>
            <person name="Wang Q."/>
            <person name="Wei S."/>
            <person name="Zheng Y."/>
            <person name="Lin W."/>
            <person name="Duan Y."/>
            <person name="Cao H."/>
            <person name="Xiong S."/>
            <person name="Wang X."/>
            <person name="Wei L."/>
            <person name="Li C."/>
            <person name="Ma Q."/>
            <person name="Ju M."/>
            <person name="Zhao R."/>
            <person name="Li G."/>
            <person name="Mu C."/>
            <person name="Tian Q."/>
            <person name="Mei H."/>
            <person name="Zhang T."/>
            <person name="Gao T."/>
            <person name="Zhang H."/>
        </authorList>
    </citation>
    <scope>NUCLEOTIDE SEQUENCE</scope>
    <source>
        <strain evidence="6">3651</strain>
    </source>
</reference>
<protein>
    <submittedName>
        <fullName evidence="6">Membrane protein</fullName>
    </submittedName>
</protein>
<dbReference type="SUPFAM" id="SSF50630">
    <property type="entry name" value="Acid proteases"/>
    <property type="match status" value="2"/>
</dbReference>
<dbReference type="InterPro" id="IPR051708">
    <property type="entry name" value="Plant_Aspart_Prot_A1"/>
</dbReference>
<dbReference type="GO" id="GO:0051011">
    <property type="term" value="F:microtubule minus-end binding"/>
    <property type="evidence" value="ECO:0007669"/>
    <property type="project" value="InterPro"/>
</dbReference>
<dbReference type="InterPro" id="IPR010604">
    <property type="entry name" value="Plant_AUG7"/>
</dbReference>
<keyword evidence="3" id="KW-0378">Hydrolase</keyword>
<dbReference type="GO" id="GO:0006508">
    <property type="term" value="P:proteolysis"/>
    <property type="evidence" value="ECO:0007669"/>
    <property type="project" value="UniProtKB-KW"/>
</dbReference>
<dbReference type="Gene3D" id="2.40.70.10">
    <property type="entry name" value="Acid Proteases"/>
    <property type="match status" value="4"/>
</dbReference>
<dbReference type="PANTHER" id="PTHR47967">
    <property type="entry name" value="OS07G0603500 PROTEIN-RELATED"/>
    <property type="match status" value="1"/>
</dbReference>
<evidence type="ECO:0000313" key="7">
    <source>
        <dbReference type="Proteomes" id="UP001293254"/>
    </source>
</evidence>
<keyword evidence="4" id="KW-1133">Transmembrane helix</keyword>
<dbReference type="EMBL" id="JACGWO010000007">
    <property type="protein sequence ID" value="KAK4422865.1"/>
    <property type="molecule type" value="Genomic_DNA"/>
</dbReference>
<evidence type="ECO:0000256" key="2">
    <source>
        <dbReference type="ARBA" id="ARBA00022670"/>
    </source>
</evidence>
<proteinExistence type="inferred from homology"/>
<keyword evidence="4" id="KW-0472">Membrane</keyword>
<gene>
    <name evidence="6" type="ORF">Salat_1869100</name>
</gene>
<dbReference type="InterPro" id="IPR021109">
    <property type="entry name" value="Peptidase_aspartic_dom_sf"/>
</dbReference>
<dbReference type="Pfam" id="PF14541">
    <property type="entry name" value="TAXi_C"/>
    <property type="match status" value="1"/>
</dbReference>
<dbReference type="Pfam" id="PF14543">
    <property type="entry name" value="TAXi_N"/>
    <property type="match status" value="3"/>
</dbReference>